<dbReference type="RefSeq" id="WP_251933456.1">
    <property type="nucleotide sequence ID" value="NZ_CP098747.1"/>
</dbReference>
<dbReference type="NCBIfam" id="TIGR03067">
    <property type="entry name" value="Planc_TIGR03067"/>
    <property type="match status" value="1"/>
</dbReference>
<reference evidence="1" key="1">
    <citation type="submission" date="2022-06" db="EMBL/GenBank/DDBJ databases">
        <title>Sneathiella actinostolidae sp. nov., isolated from a sea anemonein the Western Pacific Ocean.</title>
        <authorList>
            <person name="Wei M.J."/>
        </authorList>
    </citation>
    <scope>NUCLEOTIDE SEQUENCE</scope>
    <source>
        <strain evidence="1">PHK-P5</strain>
    </source>
</reference>
<name>A0ABY4W063_9PROT</name>
<dbReference type="InterPro" id="IPR017504">
    <property type="entry name" value="CHP03067_Planctomycetes"/>
</dbReference>
<organism evidence="1 2">
    <name type="scientific">Sneathiella marina</name>
    <dbReference type="NCBI Taxonomy" id="2950108"/>
    <lineage>
        <taxon>Bacteria</taxon>
        <taxon>Pseudomonadati</taxon>
        <taxon>Pseudomonadota</taxon>
        <taxon>Alphaproteobacteria</taxon>
        <taxon>Sneathiellales</taxon>
        <taxon>Sneathiellaceae</taxon>
        <taxon>Sneathiella</taxon>
    </lineage>
</organism>
<keyword evidence="2" id="KW-1185">Reference proteome</keyword>
<dbReference type="Proteomes" id="UP001056291">
    <property type="component" value="Chromosome"/>
</dbReference>
<proteinExistence type="predicted"/>
<protein>
    <submittedName>
        <fullName evidence="1">TIGR03067 domain-containing protein</fullName>
    </submittedName>
</protein>
<gene>
    <name evidence="1" type="ORF">NBZ79_15520</name>
</gene>
<sequence length="128" mass="14284">MNVLTSPDTQSLQGTWRVETATVQGKTIAPVIGQHLSFNGDHFRIDKDGSQVFGGRYSLSNGSDPLQIDFEQTESDFMSGHWRGIYKVSDEKLTISDNARDTSLPRPTGFSEGENENCILIQYRRVAD</sequence>
<evidence type="ECO:0000313" key="2">
    <source>
        <dbReference type="Proteomes" id="UP001056291"/>
    </source>
</evidence>
<evidence type="ECO:0000313" key="1">
    <source>
        <dbReference type="EMBL" id="USG60575.1"/>
    </source>
</evidence>
<accession>A0ABY4W063</accession>
<dbReference type="EMBL" id="CP098747">
    <property type="protein sequence ID" value="USG60575.1"/>
    <property type="molecule type" value="Genomic_DNA"/>
</dbReference>